<comment type="caution">
    <text evidence="3">The sequence shown here is derived from an EMBL/GenBank/DDBJ whole genome shotgun (WGS) entry which is preliminary data.</text>
</comment>
<sequence>MSDEEDDEDYHLPLQDQRVFGAGINRKRIAFVPASSTESSLPLTTTKPPTSDIASRYLSIVLPKDSQSPFLSPSQTPPPGRSSSAPPGSASTSTDPTICSVCHQPIVASVTDKHESSLAHQVCLTHVHPPSHLDRSHVGLRYLTTHGWDPDSQLGLGARQEGIRIPVKPKEKHDTEGLRESLPDDSRAIIKKKATPRRKEDKVVKLNAKQVRIQDTEAKRKADRLRQSFYGPDLDKYLGLNS</sequence>
<dbReference type="InterPro" id="IPR000467">
    <property type="entry name" value="G_patch_dom"/>
</dbReference>
<evidence type="ECO:0000259" key="2">
    <source>
        <dbReference type="PROSITE" id="PS50174"/>
    </source>
</evidence>
<evidence type="ECO:0000256" key="1">
    <source>
        <dbReference type="SAM" id="MobiDB-lite"/>
    </source>
</evidence>
<accession>A0AAV9PZD6</accession>
<keyword evidence="4" id="KW-1185">Reference proteome</keyword>
<protein>
    <recommendedName>
        <fullName evidence="2">G-patch domain-containing protein</fullName>
    </recommendedName>
</protein>
<dbReference type="GO" id="GO:0003676">
    <property type="term" value="F:nucleic acid binding"/>
    <property type="evidence" value="ECO:0007669"/>
    <property type="project" value="InterPro"/>
</dbReference>
<dbReference type="Proteomes" id="UP001345827">
    <property type="component" value="Unassembled WGS sequence"/>
</dbReference>
<gene>
    <name evidence="3" type="ORF">LTR25_007778</name>
</gene>
<dbReference type="PANTHER" id="PTHR20923">
    <property type="entry name" value="BAT4 PROTEIN-RELATED"/>
    <property type="match status" value="1"/>
</dbReference>
<dbReference type="EMBL" id="JAXLQG010000015">
    <property type="protein sequence ID" value="KAK5532246.1"/>
    <property type="molecule type" value="Genomic_DNA"/>
</dbReference>
<feature type="compositionally biased region" description="Low complexity" evidence="1">
    <location>
        <begin position="81"/>
        <end position="96"/>
    </location>
</feature>
<reference evidence="3 4" key="1">
    <citation type="submission" date="2023-06" db="EMBL/GenBank/DDBJ databases">
        <title>Black Yeasts Isolated from many extreme environments.</title>
        <authorList>
            <person name="Coleine C."/>
            <person name="Stajich J.E."/>
            <person name="Selbmann L."/>
        </authorList>
    </citation>
    <scope>NUCLEOTIDE SEQUENCE [LARGE SCALE GENOMIC DNA]</scope>
    <source>
        <strain evidence="3 4">CCFEE 5887</strain>
    </source>
</reference>
<proteinExistence type="predicted"/>
<evidence type="ECO:0000313" key="4">
    <source>
        <dbReference type="Proteomes" id="UP001345827"/>
    </source>
</evidence>
<dbReference type="InterPro" id="IPR039146">
    <property type="entry name" value="GPANK1"/>
</dbReference>
<dbReference type="PROSITE" id="PS50174">
    <property type="entry name" value="G_PATCH"/>
    <property type="match status" value="1"/>
</dbReference>
<feature type="region of interest" description="Disordered" evidence="1">
    <location>
        <begin position="66"/>
        <end position="96"/>
    </location>
</feature>
<dbReference type="PANTHER" id="PTHR20923:SF1">
    <property type="entry name" value="G PATCH DOMAIN AND ANKYRIN REPEAT-CONTAINING PROTEIN 1"/>
    <property type="match status" value="1"/>
</dbReference>
<name>A0AAV9PZD6_9PEZI</name>
<dbReference type="AlphaFoldDB" id="A0AAV9PZD6"/>
<organism evidence="3 4">
    <name type="scientific">Vermiconidia calcicola</name>
    <dbReference type="NCBI Taxonomy" id="1690605"/>
    <lineage>
        <taxon>Eukaryota</taxon>
        <taxon>Fungi</taxon>
        <taxon>Dikarya</taxon>
        <taxon>Ascomycota</taxon>
        <taxon>Pezizomycotina</taxon>
        <taxon>Dothideomycetes</taxon>
        <taxon>Dothideomycetidae</taxon>
        <taxon>Mycosphaerellales</taxon>
        <taxon>Extremaceae</taxon>
        <taxon>Vermiconidia</taxon>
    </lineage>
</organism>
<feature type="domain" description="G-patch" evidence="2">
    <location>
        <begin position="135"/>
        <end position="183"/>
    </location>
</feature>
<evidence type="ECO:0000313" key="3">
    <source>
        <dbReference type="EMBL" id="KAK5532246.1"/>
    </source>
</evidence>